<dbReference type="AlphaFoldDB" id="A0A7X0LPV0"/>
<keyword evidence="2" id="KW-1185">Reference proteome</keyword>
<dbReference type="EMBL" id="JACHEM010000006">
    <property type="protein sequence ID" value="MBB6436362.1"/>
    <property type="molecule type" value="Genomic_DNA"/>
</dbReference>
<evidence type="ECO:0000313" key="1">
    <source>
        <dbReference type="EMBL" id="MBB6436362.1"/>
    </source>
</evidence>
<accession>A0A7X0LPV0</accession>
<comment type="caution">
    <text evidence="1">The sequence shown here is derived from an EMBL/GenBank/DDBJ whole genome shotgun (WGS) entry which is preliminary data.</text>
</comment>
<sequence>MQSSVCFVKVLSRLPRMPGESSANERAAEGELKLESISEIAV</sequence>
<gene>
    <name evidence="1" type="ORF">HNQ79_002826</name>
</gene>
<organism evidence="1 2">
    <name type="scientific">Streptomyces candidus</name>
    <dbReference type="NCBI Taxonomy" id="67283"/>
    <lineage>
        <taxon>Bacteria</taxon>
        <taxon>Bacillati</taxon>
        <taxon>Actinomycetota</taxon>
        <taxon>Actinomycetes</taxon>
        <taxon>Kitasatosporales</taxon>
        <taxon>Streptomycetaceae</taxon>
        <taxon>Streptomyces</taxon>
    </lineage>
</organism>
<evidence type="ECO:0000313" key="2">
    <source>
        <dbReference type="Proteomes" id="UP000540423"/>
    </source>
</evidence>
<name>A0A7X0LPV0_9ACTN</name>
<dbReference type="Proteomes" id="UP000540423">
    <property type="component" value="Unassembled WGS sequence"/>
</dbReference>
<proteinExistence type="predicted"/>
<protein>
    <submittedName>
        <fullName evidence="1">Uncharacterized protein</fullName>
    </submittedName>
</protein>
<reference evidence="1 2" key="1">
    <citation type="submission" date="2020-08" db="EMBL/GenBank/DDBJ databases">
        <title>Genomic Encyclopedia of Type Strains, Phase IV (KMG-IV): sequencing the most valuable type-strain genomes for metagenomic binning, comparative biology and taxonomic classification.</title>
        <authorList>
            <person name="Goeker M."/>
        </authorList>
    </citation>
    <scope>NUCLEOTIDE SEQUENCE [LARGE SCALE GENOMIC DNA]</scope>
    <source>
        <strain evidence="1 2">DSM 40141</strain>
    </source>
</reference>